<dbReference type="Proteomes" id="UP000821895">
    <property type="component" value="Segment"/>
</dbReference>
<proteinExistence type="predicted"/>
<name>A0AAE7F830_9CAUD</name>
<evidence type="ECO:0000313" key="1">
    <source>
        <dbReference type="EMBL" id="QKY79948.1"/>
    </source>
</evidence>
<dbReference type="GeneID" id="77951792"/>
<protein>
    <submittedName>
        <fullName evidence="1">Uncharacterized protein</fullName>
    </submittedName>
</protein>
<gene>
    <name evidence="1" type="primary">36</name>
    <name evidence="1" type="ORF">SEA_CLAWZ_36</name>
</gene>
<keyword evidence="2" id="KW-1185">Reference proteome</keyword>
<dbReference type="RefSeq" id="YP_010675465.1">
    <property type="nucleotide sequence ID" value="NC_071004.1"/>
</dbReference>
<dbReference type="KEGG" id="vg:77951792"/>
<evidence type="ECO:0000313" key="2">
    <source>
        <dbReference type="Proteomes" id="UP000821895"/>
    </source>
</evidence>
<sequence>MPAYTDWVCHDCGYWTSDWGQYRDHNRRYHQQGDER</sequence>
<organism evidence="1 2">
    <name type="scientific">Gordonia phage Clawz</name>
    <dbReference type="NCBI Taxonomy" id="2743910"/>
    <lineage>
        <taxon>Viruses</taxon>
        <taxon>Duplodnaviria</taxon>
        <taxon>Heunggongvirae</taxon>
        <taxon>Uroviricota</taxon>
        <taxon>Caudoviricetes</taxon>
        <taxon>Clawzvirus</taxon>
        <taxon>Clawzvirus clawz</taxon>
    </lineage>
</organism>
<reference evidence="1" key="1">
    <citation type="submission" date="2020-05" db="EMBL/GenBank/DDBJ databases">
        <authorList>
            <person name="Conneilly E.M."/>
            <person name="Corace M.L."/>
            <person name="Daly D."/>
            <person name="Dejene M.A."/>
            <person name="Deng Y."/>
            <person name="Kelly J.M."/>
            <person name="Masiello C.S."/>
            <person name="McDonough D."/>
            <person name="Musser E."/>
            <person name="Pecorale A.L."/>
            <person name="Ray R.F."/>
            <person name="Regan I.M."/>
            <person name="Shedd N.A."/>
            <person name="Tatone J.R."/>
            <person name="Tocci C.W."/>
            <person name="Zarate C.M."/>
            <person name="Whitefleet-Smith J.L."/>
            <person name="Garlena R.A."/>
            <person name="Russell D.A."/>
            <person name="Pope W.H."/>
            <person name="Jacobs-Sera D."/>
            <person name="Hatfull G.F."/>
        </authorList>
    </citation>
    <scope>NUCLEOTIDE SEQUENCE</scope>
</reference>
<dbReference type="EMBL" id="MT498058">
    <property type="protein sequence ID" value="QKY79948.1"/>
    <property type="molecule type" value="Genomic_DNA"/>
</dbReference>
<accession>A0AAE7F830</accession>